<name>A0A8S5LE79_9CAUD</name>
<evidence type="ECO:0000313" key="3">
    <source>
        <dbReference type="EMBL" id="DAD68264.1"/>
    </source>
</evidence>
<organism evidence="3">
    <name type="scientific">Podoviridae sp. ctMxM32</name>
    <dbReference type="NCBI Taxonomy" id="2823557"/>
    <lineage>
        <taxon>Viruses</taxon>
        <taxon>Duplodnaviria</taxon>
        <taxon>Heunggongvirae</taxon>
        <taxon>Uroviricota</taxon>
        <taxon>Caudoviricetes</taxon>
    </lineage>
</organism>
<sequence length="103" mass="11065">MIDAIQNPGEEGIPEGIYDDLRGAYDSLQGNFDAASEKIKSLTDENTGFKDQISDLKSKSYDLMTQIGLKNDDHGNDDSSAAVNGPSDDDGSIDAFFANKEGK</sequence>
<keyword evidence="3" id="KW-0371">Homeobox</keyword>
<accession>A0A8S5LE79</accession>
<reference evidence="3" key="1">
    <citation type="journal article" date="2021" name="Proc. Natl. Acad. Sci. U.S.A.">
        <title>A Catalog of Tens of Thousands of Viruses from Human Metagenomes Reveals Hidden Associations with Chronic Diseases.</title>
        <authorList>
            <person name="Tisza M.J."/>
            <person name="Buck C.B."/>
        </authorList>
    </citation>
    <scope>NUCLEOTIDE SEQUENCE</scope>
    <source>
        <strain evidence="3">CtMxM32</strain>
    </source>
</reference>
<dbReference type="GO" id="GO:0003677">
    <property type="term" value="F:DNA binding"/>
    <property type="evidence" value="ECO:0007669"/>
    <property type="project" value="UniProtKB-KW"/>
</dbReference>
<protein>
    <submittedName>
        <fullName evidence="3">Homeobox associated leucine zipper</fullName>
    </submittedName>
</protein>
<feature type="region of interest" description="Disordered" evidence="2">
    <location>
        <begin position="68"/>
        <end position="103"/>
    </location>
</feature>
<dbReference type="EMBL" id="BK014698">
    <property type="protein sequence ID" value="DAD68264.1"/>
    <property type="molecule type" value="Genomic_DNA"/>
</dbReference>
<keyword evidence="3" id="KW-0238">DNA-binding</keyword>
<keyword evidence="1" id="KW-0175">Coiled coil</keyword>
<feature type="coiled-coil region" evidence="1">
    <location>
        <begin position="25"/>
        <end position="59"/>
    </location>
</feature>
<evidence type="ECO:0000256" key="1">
    <source>
        <dbReference type="SAM" id="Coils"/>
    </source>
</evidence>
<evidence type="ECO:0000256" key="2">
    <source>
        <dbReference type="SAM" id="MobiDB-lite"/>
    </source>
</evidence>
<proteinExistence type="predicted"/>